<dbReference type="AlphaFoldDB" id="A0A1A9W7B5"/>
<feature type="transmembrane region" description="Helical" evidence="1">
    <location>
        <begin position="169"/>
        <end position="193"/>
    </location>
</feature>
<keyword evidence="1" id="KW-0812">Transmembrane</keyword>
<dbReference type="STRING" id="37001.A0A1A9W7B5"/>
<dbReference type="Proteomes" id="UP000091820">
    <property type="component" value="Unassembled WGS sequence"/>
</dbReference>
<protein>
    <submittedName>
        <fullName evidence="2">Uncharacterized protein</fullName>
    </submittedName>
</protein>
<keyword evidence="1" id="KW-1133">Transmembrane helix</keyword>
<evidence type="ECO:0000313" key="2">
    <source>
        <dbReference type="EnsemblMetazoa" id="GBRI008727-PA"/>
    </source>
</evidence>
<organism evidence="2 3">
    <name type="scientific">Glossina brevipalpis</name>
    <dbReference type="NCBI Taxonomy" id="37001"/>
    <lineage>
        <taxon>Eukaryota</taxon>
        <taxon>Metazoa</taxon>
        <taxon>Ecdysozoa</taxon>
        <taxon>Arthropoda</taxon>
        <taxon>Hexapoda</taxon>
        <taxon>Insecta</taxon>
        <taxon>Pterygota</taxon>
        <taxon>Neoptera</taxon>
        <taxon>Endopterygota</taxon>
        <taxon>Diptera</taxon>
        <taxon>Brachycera</taxon>
        <taxon>Muscomorpha</taxon>
        <taxon>Hippoboscoidea</taxon>
        <taxon>Glossinidae</taxon>
        <taxon>Glossina</taxon>
    </lineage>
</organism>
<dbReference type="EnsemblMetazoa" id="GBRI008727-RA">
    <property type="protein sequence ID" value="GBRI008727-PA"/>
    <property type="gene ID" value="GBRI008727"/>
</dbReference>
<keyword evidence="1" id="KW-0472">Membrane</keyword>
<evidence type="ECO:0000256" key="1">
    <source>
        <dbReference type="SAM" id="Phobius"/>
    </source>
</evidence>
<sequence length="258" mass="28268">MLHLTTGHDLRFKKLRHLRLKHILQVDTVKANPLKAASELMENVNTEAIESTNNVTAHPKQVHLSQEIEETTTAVSKNLSSEETTEPDSPAYAGYLAPESFQEYFNQFGGHLIPYPYYGYAGALAPVYSAPNALSTNNEDLFASKPAVKPSGTFDSIYSTFTNFIDSSFLRVVVTVAVVIITIFLTGAAAAAICNLTPICNVTSNAVNYVRGKGVGDMGQMLVEEMTPERLSRAANFVRSAIDKYQALPKEIETEETN</sequence>
<dbReference type="VEuPathDB" id="VectorBase:GBRI008727"/>
<accession>A0A1A9W7B5</accession>
<keyword evidence="3" id="KW-1185">Reference proteome</keyword>
<evidence type="ECO:0000313" key="3">
    <source>
        <dbReference type="Proteomes" id="UP000091820"/>
    </source>
</evidence>
<reference evidence="2" key="2">
    <citation type="submission" date="2020-05" db="UniProtKB">
        <authorList>
            <consortium name="EnsemblMetazoa"/>
        </authorList>
    </citation>
    <scope>IDENTIFICATION</scope>
    <source>
        <strain evidence="2">IAEA</strain>
    </source>
</reference>
<name>A0A1A9W7B5_9MUSC</name>
<proteinExistence type="predicted"/>
<reference evidence="3" key="1">
    <citation type="submission" date="2014-03" db="EMBL/GenBank/DDBJ databases">
        <authorList>
            <person name="Aksoy S."/>
            <person name="Warren W."/>
            <person name="Wilson R.K."/>
        </authorList>
    </citation>
    <scope>NUCLEOTIDE SEQUENCE [LARGE SCALE GENOMIC DNA]</scope>
    <source>
        <strain evidence="3">IAEA</strain>
    </source>
</reference>